<name>A0ABQ3VQK9_9CHLR</name>
<dbReference type="SUPFAM" id="SSF46894">
    <property type="entry name" value="C-terminal effector domain of the bipartite response regulators"/>
    <property type="match status" value="1"/>
</dbReference>
<dbReference type="InterPro" id="IPR016032">
    <property type="entry name" value="Sig_transdc_resp-reg_C-effctor"/>
</dbReference>
<keyword evidence="4" id="KW-1185">Reference proteome</keyword>
<keyword evidence="1" id="KW-1133">Transmembrane helix</keyword>
<dbReference type="RefSeq" id="WP_201365208.1">
    <property type="nucleotide sequence ID" value="NZ_BNJJ01000018.1"/>
</dbReference>
<evidence type="ECO:0000256" key="1">
    <source>
        <dbReference type="SAM" id="Phobius"/>
    </source>
</evidence>
<protein>
    <recommendedName>
        <fullName evidence="2">HTH luxR-type domain-containing protein</fullName>
    </recommendedName>
</protein>
<evidence type="ECO:0000259" key="2">
    <source>
        <dbReference type="SMART" id="SM00421"/>
    </source>
</evidence>
<feature type="domain" description="HTH luxR-type" evidence="2">
    <location>
        <begin position="92"/>
        <end position="141"/>
    </location>
</feature>
<evidence type="ECO:0000313" key="3">
    <source>
        <dbReference type="EMBL" id="GHO87678.1"/>
    </source>
</evidence>
<keyword evidence="1" id="KW-0812">Transmembrane</keyword>
<comment type="caution">
    <text evidence="3">The sequence shown here is derived from an EMBL/GenBank/DDBJ whole genome shotgun (WGS) entry which is preliminary data.</text>
</comment>
<reference evidence="3 4" key="1">
    <citation type="journal article" date="2021" name="Int. J. Syst. Evol. Microbiol.">
        <title>Reticulibacter mediterranei gen. nov., sp. nov., within the new family Reticulibacteraceae fam. nov., and Ktedonospora formicarum gen. nov., sp. nov., Ktedonobacter robiniae sp. nov., Dictyobacter formicarum sp. nov. and Dictyobacter arantiisoli sp. nov., belonging to the class Ktedonobacteria.</title>
        <authorList>
            <person name="Yabe S."/>
            <person name="Zheng Y."/>
            <person name="Wang C.M."/>
            <person name="Sakai Y."/>
            <person name="Abe K."/>
            <person name="Yokota A."/>
            <person name="Donadio S."/>
            <person name="Cavaletti L."/>
            <person name="Monciardini P."/>
        </authorList>
    </citation>
    <scope>NUCLEOTIDE SEQUENCE [LARGE SCALE GENOMIC DNA]</scope>
    <source>
        <strain evidence="3 4">SOSP1-9</strain>
    </source>
</reference>
<accession>A0ABQ3VQK9</accession>
<dbReference type="Pfam" id="PF00196">
    <property type="entry name" value="GerE"/>
    <property type="match status" value="1"/>
</dbReference>
<keyword evidence="1" id="KW-0472">Membrane</keyword>
<sequence>MEHHVWIVLAHLLLGALFLDCLALTRTQHHLEHALALGKEIGASLLLSVVVGFLALTYIVQHALDQAATLLETVCGATFSLQTQIQRLVGCVRVAALIAQGTSNHDLASILSLSERTIEKHAEHLLLKLNFTSHAEIAVWAVEKGLVDKHA</sequence>
<dbReference type="SMART" id="SM00421">
    <property type="entry name" value="HTH_LUXR"/>
    <property type="match status" value="1"/>
</dbReference>
<gene>
    <name evidence="3" type="ORF">KSZ_56840</name>
</gene>
<feature type="transmembrane region" description="Helical" evidence="1">
    <location>
        <begin position="41"/>
        <end position="60"/>
    </location>
</feature>
<organism evidence="3 4">
    <name type="scientific">Dictyobacter formicarum</name>
    <dbReference type="NCBI Taxonomy" id="2778368"/>
    <lineage>
        <taxon>Bacteria</taxon>
        <taxon>Bacillati</taxon>
        <taxon>Chloroflexota</taxon>
        <taxon>Ktedonobacteria</taxon>
        <taxon>Ktedonobacterales</taxon>
        <taxon>Dictyobacteraceae</taxon>
        <taxon>Dictyobacter</taxon>
    </lineage>
</organism>
<dbReference type="InterPro" id="IPR036388">
    <property type="entry name" value="WH-like_DNA-bd_sf"/>
</dbReference>
<dbReference type="Gene3D" id="1.10.10.10">
    <property type="entry name" value="Winged helix-like DNA-binding domain superfamily/Winged helix DNA-binding domain"/>
    <property type="match status" value="1"/>
</dbReference>
<evidence type="ECO:0000313" key="4">
    <source>
        <dbReference type="Proteomes" id="UP000635565"/>
    </source>
</evidence>
<dbReference type="InterPro" id="IPR000792">
    <property type="entry name" value="Tscrpt_reg_LuxR_C"/>
</dbReference>
<dbReference type="EMBL" id="BNJJ01000018">
    <property type="protein sequence ID" value="GHO87678.1"/>
    <property type="molecule type" value="Genomic_DNA"/>
</dbReference>
<dbReference type="Proteomes" id="UP000635565">
    <property type="component" value="Unassembled WGS sequence"/>
</dbReference>
<proteinExistence type="predicted"/>